<keyword evidence="9" id="KW-1185">Reference proteome</keyword>
<comment type="function">
    <text evidence="5">Catalyzes the S-adenosylmethionine monomethyl esterification of trans-aconitate.</text>
</comment>
<reference evidence="8 9" key="1">
    <citation type="submission" date="2020-08" db="EMBL/GenBank/DDBJ databases">
        <title>Genomic Encyclopedia of Type Strains, Phase III (KMG-III): the genomes of soil and plant-associated and newly described type strains.</title>
        <authorList>
            <person name="Whitman W."/>
        </authorList>
    </citation>
    <scope>NUCLEOTIDE SEQUENCE [LARGE SCALE GENOMIC DNA]</scope>
    <source>
        <strain evidence="8 9">CECT 8305</strain>
    </source>
</reference>
<proteinExistence type="inferred from homology"/>
<dbReference type="AlphaFoldDB" id="A0A7W9QE25"/>
<dbReference type="RefSeq" id="WP_184575922.1">
    <property type="nucleotide sequence ID" value="NZ_JACHJL010000015.1"/>
</dbReference>
<evidence type="ECO:0000313" key="8">
    <source>
        <dbReference type="EMBL" id="MBB5938299.1"/>
    </source>
</evidence>
<evidence type="ECO:0000313" key="9">
    <source>
        <dbReference type="Proteomes" id="UP000588098"/>
    </source>
</evidence>
<dbReference type="Gene3D" id="3.40.50.150">
    <property type="entry name" value="Vaccinia Virus protein VP39"/>
    <property type="match status" value="1"/>
</dbReference>
<dbReference type="EC" id="2.1.1.144" evidence="5"/>
<evidence type="ECO:0000256" key="4">
    <source>
        <dbReference type="ARBA" id="ARBA00022691"/>
    </source>
</evidence>
<dbReference type="CDD" id="cd02440">
    <property type="entry name" value="AdoMet_MTases"/>
    <property type="match status" value="1"/>
</dbReference>
<dbReference type="GO" id="GO:0032259">
    <property type="term" value="P:methylation"/>
    <property type="evidence" value="ECO:0007669"/>
    <property type="project" value="UniProtKB-KW"/>
</dbReference>
<dbReference type="GO" id="GO:0017000">
    <property type="term" value="P:antibiotic biosynthetic process"/>
    <property type="evidence" value="ECO:0007669"/>
    <property type="project" value="UniProtKB-ARBA"/>
</dbReference>
<dbReference type="HAMAP" id="MF_00560">
    <property type="entry name" value="Tran_acon_Me_trans"/>
    <property type="match status" value="1"/>
</dbReference>
<comment type="similarity">
    <text evidence="5">Belongs to the methyltransferase superfamily. Tam family.</text>
</comment>
<organism evidence="8 9">
    <name type="scientific">Streptomyces zagrosensis</name>
    <dbReference type="NCBI Taxonomy" id="1042984"/>
    <lineage>
        <taxon>Bacteria</taxon>
        <taxon>Bacillati</taxon>
        <taxon>Actinomycetota</taxon>
        <taxon>Actinomycetes</taxon>
        <taxon>Kitasatosporales</taxon>
        <taxon>Streptomycetaceae</taxon>
        <taxon>Streptomyces</taxon>
    </lineage>
</organism>
<dbReference type="InterPro" id="IPR041698">
    <property type="entry name" value="Methyltransf_25"/>
</dbReference>
<keyword evidence="1 5" id="KW-0963">Cytoplasm</keyword>
<accession>A0A7W9QE25</accession>
<evidence type="ECO:0000256" key="2">
    <source>
        <dbReference type="ARBA" id="ARBA00022603"/>
    </source>
</evidence>
<dbReference type="EMBL" id="JACHJL010000015">
    <property type="protein sequence ID" value="MBB5938299.1"/>
    <property type="molecule type" value="Genomic_DNA"/>
</dbReference>
<dbReference type="PANTHER" id="PTHR43861">
    <property type="entry name" value="TRANS-ACONITATE 2-METHYLTRANSFERASE-RELATED"/>
    <property type="match status" value="1"/>
</dbReference>
<evidence type="ECO:0000256" key="3">
    <source>
        <dbReference type="ARBA" id="ARBA00022679"/>
    </source>
</evidence>
<sequence>MHAAPQWDPQQYLRHSVHRTRPFLDLLARIPDLPGTTAAAPAISATPETAATPATSARTGASAPTRTGTTAPRIADLGCGPGNVTALLATRWPNAHVTGYDNSTDMLREAQVYAGPTEGGGNLDFKPADAGTWVPEETFDLIVSNAALQWVPDHADSFESWVNALTPNGTFAFQVPGNFTSPSHALLGDLCDTPRWRGRLDGLGRRFVHILTPAAYLERLIGLGCAVDAWETTYVQVLTGADPVLEWVKGTALRPVLTALADDPAAAEEFLAEYRDLLRKAYPQGPYGTVFPFRRIFVVAHRVGG</sequence>
<dbReference type="InterPro" id="IPR023506">
    <property type="entry name" value="Trans-aconitate_MeTrfase"/>
</dbReference>
<dbReference type="InterPro" id="IPR023149">
    <property type="entry name" value="Trans_acon_MeTrfase_C"/>
</dbReference>
<keyword evidence="4 5" id="KW-0949">S-adenosyl-L-methionine</keyword>
<keyword evidence="3 5" id="KW-0808">Transferase</keyword>
<dbReference type="Gene3D" id="1.10.150.290">
    <property type="entry name" value="S-adenosyl-L-methionine-dependent methyltransferases"/>
    <property type="match status" value="1"/>
</dbReference>
<gene>
    <name evidence="5" type="primary">tam</name>
    <name evidence="8" type="ORF">FHS42_005387</name>
</gene>
<protein>
    <recommendedName>
        <fullName evidence="5">Trans-aconitate 2-methyltransferase</fullName>
        <ecNumber evidence="5">2.1.1.144</ecNumber>
    </recommendedName>
</protein>
<feature type="domain" description="Methyltransferase" evidence="7">
    <location>
        <begin position="74"/>
        <end position="169"/>
    </location>
</feature>
<comment type="catalytic activity">
    <reaction evidence="5">
        <text>trans-aconitate + S-adenosyl-L-methionine = (E)-3-(methoxycarbonyl)pent-2-enedioate + S-adenosyl-L-homocysteine</text>
        <dbReference type="Rhea" id="RHEA:14969"/>
        <dbReference type="ChEBI" id="CHEBI:15708"/>
        <dbReference type="ChEBI" id="CHEBI:57470"/>
        <dbReference type="ChEBI" id="CHEBI:57856"/>
        <dbReference type="ChEBI" id="CHEBI:59789"/>
        <dbReference type="EC" id="2.1.1.144"/>
    </reaction>
</comment>
<dbReference type="SUPFAM" id="SSF53335">
    <property type="entry name" value="S-adenosyl-L-methionine-dependent methyltransferases"/>
    <property type="match status" value="1"/>
</dbReference>
<feature type="compositionally biased region" description="Low complexity" evidence="6">
    <location>
        <begin position="38"/>
        <end position="75"/>
    </location>
</feature>
<dbReference type="Proteomes" id="UP000588098">
    <property type="component" value="Unassembled WGS sequence"/>
</dbReference>
<evidence type="ECO:0000256" key="1">
    <source>
        <dbReference type="ARBA" id="ARBA00022490"/>
    </source>
</evidence>
<dbReference type="GO" id="GO:0005737">
    <property type="term" value="C:cytoplasm"/>
    <property type="evidence" value="ECO:0007669"/>
    <property type="project" value="UniProtKB-SubCell"/>
</dbReference>
<evidence type="ECO:0000256" key="5">
    <source>
        <dbReference type="HAMAP-Rule" id="MF_00560"/>
    </source>
</evidence>
<evidence type="ECO:0000256" key="6">
    <source>
        <dbReference type="SAM" id="MobiDB-lite"/>
    </source>
</evidence>
<keyword evidence="2 5" id="KW-0489">Methyltransferase</keyword>
<evidence type="ECO:0000259" key="7">
    <source>
        <dbReference type="Pfam" id="PF13649"/>
    </source>
</evidence>
<dbReference type="Pfam" id="PF13649">
    <property type="entry name" value="Methyltransf_25"/>
    <property type="match status" value="1"/>
</dbReference>
<dbReference type="PANTHER" id="PTHR43861:SF1">
    <property type="entry name" value="TRANS-ACONITATE 2-METHYLTRANSFERASE"/>
    <property type="match status" value="1"/>
</dbReference>
<name>A0A7W9QE25_9ACTN</name>
<comment type="caution">
    <text evidence="8">The sequence shown here is derived from an EMBL/GenBank/DDBJ whole genome shotgun (WGS) entry which is preliminary data.</text>
</comment>
<dbReference type="InterPro" id="IPR029063">
    <property type="entry name" value="SAM-dependent_MTases_sf"/>
</dbReference>
<dbReference type="GO" id="GO:0030798">
    <property type="term" value="F:trans-aconitate 2-methyltransferase activity"/>
    <property type="evidence" value="ECO:0007669"/>
    <property type="project" value="UniProtKB-UniRule"/>
</dbReference>
<comment type="subcellular location">
    <subcellularLocation>
        <location evidence="5">Cytoplasm</location>
    </subcellularLocation>
</comment>
<feature type="region of interest" description="Disordered" evidence="6">
    <location>
        <begin position="38"/>
        <end position="76"/>
    </location>
</feature>